<protein>
    <submittedName>
        <fullName evidence="8">Membrane protein</fullName>
    </submittedName>
</protein>
<dbReference type="PANTHER" id="PTHR30329">
    <property type="entry name" value="STATOR ELEMENT OF FLAGELLAR MOTOR COMPLEX"/>
    <property type="match status" value="1"/>
</dbReference>
<evidence type="ECO:0000256" key="4">
    <source>
        <dbReference type="PROSITE-ProRule" id="PRU00473"/>
    </source>
</evidence>
<organism evidence="8 9">
    <name type="scientific">Vibrio renipiscarius</name>
    <dbReference type="NCBI Taxonomy" id="1461322"/>
    <lineage>
        <taxon>Bacteria</taxon>
        <taxon>Pseudomonadati</taxon>
        <taxon>Pseudomonadota</taxon>
        <taxon>Gammaproteobacteria</taxon>
        <taxon>Vibrionales</taxon>
        <taxon>Vibrionaceae</taxon>
        <taxon>Vibrio</taxon>
    </lineage>
</organism>
<gene>
    <name evidence="8" type="ORF">OJ16_14335</name>
</gene>
<evidence type="ECO:0000313" key="8">
    <source>
        <dbReference type="EMBL" id="KII76007.1"/>
    </source>
</evidence>
<dbReference type="PRINTS" id="PR01023">
    <property type="entry name" value="NAFLGMOTY"/>
</dbReference>
<accession>A0A0C2NPH9</accession>
<keyword evidence="9" id="KW-1185">Reference proteome</keyword>
<dbReference type="InterPro" id="IPR050330">
    <property type="entry name" value="Bact_OuterMem_StrucFunc"/>
</dbReference>
<dbReference type="AlphaFoldDB" id="A0A0C2NHV9"/>
<dbReference type="PROSITE" id="PS51123">
    <property type="entry name" value="OMPA_2"/>
    <property type="match status" value="1"/>
</dbReference>
<evidence type="ECO:0000256" key="1">
    <source>
        <dbReference type="ARBA" id="ARBA00004442"/>
    </source>
</evidence>
<dbReference type="STRING" id="1461322.OJ16_14335"/>
<dbReference type="PRINTS" id="PR01021">
    <property type="entry name" value="OMPADOMAIN"/>
</dbReference>
<name>A0A0C2NHV9_9VIBR</name>
<dbReference type="InterPro" id="IPR006664">
    <property type="entry name" value="OMP_bac"/>
</dbReference>
<evidence type="ECO:0000256" key="6">
    <source>
        <dbReference type="SAM" id="SignalP"/>
    </source>
</evidence>
<evidence type="ECO:0000256" key="3">
    <source>
        <dbReference type="ARBA" id="ARBA00023237"/>
    </source>
</evidence>
<dbReference type="EMBL" id="JTKH01000024">
    <property type="protein sequence ID" value="KII76007.1"/>
    <property type="molecule type" value="Genomic_DNA"/>
</dbReference>
<dbReference type="Proteomes" id="UP000031672">
    <property type="component" value="Unassembled WGS sequence"/>
</dbReference>
<comment type="subcellular location">
    <subcellularLocation>
        <location evidence="1">Cell outer membrane</location>
    </subcellularLocation>
</comment>
<feature type="signal peptide" evidence="6">
    <location>
        <begin position="1"/>
        <end position="22"/>
    </location>
</feature>
<dbReference type="InterPro" id="IPR036737">
    <property type="entry name" value="OmpA-like_sf"/>
</dbReference>
<comment type="caution">
    <text evidence="8">The sequence shown here is derived from an EMBL/GenBank/DDBJ whole genome shotgun (WGS) entry which is preliminary data.</text>
</comment>
<feature type="compositionally biased region" description="Polar residues" evidence="5">
    <location>
        <begin position="180"/>
        <end position="191"/>
    </location>
</feature>
<keyword evidence="2 4" id="KW-0472">Membrane</keyword>
<dbReference type="SUPFAM" id="SSF103088">
    <property type="entry name" value="OmpA-like"/>
    <property type="match status" value="1"/>
</dbReference>
<dbReference type="Gene3D" id="3.30.1330.60">
    <property type="entry name" value="OmpA-like domain"/>
    <property type="match status" value="1"/>
</dbReference>
<keyword evidence="3" id="KW-0998">Cell outer membrane</keyword>
<dbReference type="GO" id="GO:0009279">
    <property type="term" value="C:cell outer membrane"/>
    <property type="evidence" value="ECO:0007669"/>
    <property type="project" value="UniProtKB-SubCell"/>
</dbReference>
<dbReference type="InterPro" id="IPR006665">
    <property type="entry name" value="OmpA-like"/>
</dbReference>
<reference evidence="8 9" key="1">
    <citation type="submission" date="2014-11" db="EMBL/GenBank/DDBJ databases">
        <title>Draft Genome Sequence of Vibrio piscirenalis strains CECT 8603T and CECT 8604, two marine Gammaproteobacterium isolated from cultured gilthead sea bream (Sparus aurata).</title>
        <authorList>
            <person name="Arahal D.R."/>
            <person name="Rodrigo-Torres L."/>
            <person name="Lucena T."/>
            <person name="Pujalte M.J."/>
        </authorList>
    </citation>
    <scope>NUCLEOTIDE SEQUENCE [LARGE SCALE GENOMIC DNA]</scope>
    <source>
        <strain evidence="8 9">DCR 1-4-2</strain>
    </source>
</reference>
<evidence type="ECO:0000256" key="2">
    <source>
        <dbReference type="ARBA" id="ARBA00023136"/>
    </source>
</evidence>
<dbReference type="OrthoDB" id="9792521at2"/>
<feature type="region of interest" description="Disordered" evidence="5">
    <location>
        <begin position="180"/>
        <end position="199"/>
    </location>
</feature>
<evidence type="ECO:0000256" key="5">
    <source>
        <dbReference type="SAM" id="MobiDB-lite"/>
    </source>
</evidence>
<evidence type="ECO:0000259" key="7">
    <source>
        <dbReference type="PROSITE" id="PS51123"/>
    </source>
</evidence>
<feature type="domain" description="OmpA-like" evidence="7">
    <location>
        <begin position="93"/>
        <end position="206"/>
    </location>
</feature>
<keyword evidence="6" id="KW-0732">Signal</keyword>
<accession>A0A0C2NHV9</accession>
<dbReference type="CDD" id="cd07185">
    <property type="entry name" value="OmpA_C-like"/>
    <property type="match status" value="1"/>
</dbReference>
<dbReference type="RefSeq" id="WP_040991940.1">
    <property type="nucleotide sequence ID" value="NZ_JTKH01000024.1"/>
</dbReference>
<dbReference type="Pfam" id="PF00691">
    <property type="entry name" value="OmpA"/>
    <property type="match status" value="1"/>
</dbReference>
<evidence type="ECO:0000313" key="9">
    <source>
        <dbReference type="Proteomes" id="UP000031672"/>
    </source>
</evidence>
<dbReference type="PANTHER" id="PTHR30329:SF21">
    <property type="entry name" value="LIPOPROTEIN YIAD-RELATED"/>
    <property type="match status" value="1"/>
</dbReference>
<sequence>MVTRLIKLAGIGLCLSSAVTYANVENETLVTICGKPHIGVKQEVTIEPATRVSLLQGNMLRVESYGFLPSEQVIAAEVNKLGIPKECAEYLVSQGSLNELNGRVYFNFDSDELTSASIAVLDSLLTKIQSSPQNIELQGHTDSIGSKGYNFSLGLKRAESVQEYLVENDIDERKIKTTSFGENKPVASNQDSKGREKNRRVEITAL</sequence>
<proteinExistence type="predicted"/>
<feature type="chain" id="PRO_5009758793" evidence="6">
    <location>
        <begin position="23"/>
        <end position="206"/>
    </location>
</feature>